<accession>A0A5N6KSS2</accession>
<comment type="caution">
    <text evidence="2">The sequence shown here is derived from an EMBL/GenBank/DDBJ whole genome shotgun (WGS) entry which is preliminary data.</text>
</comment>
<feature type="compositionally biased region" description="Basic and acidic residues" evidence="1">
    <location>
        <begin position="180"/>
        <end position="191"/>
    </location>
</feature>
<name>A0A5N6KSS2_9ROSI</name>
<evidence type="ECO:0000313" key="2">
    <source>
        <dbReference type="EMBL" id="KAB8343034.1"/>
    </source>
</evidence>
<protein>
    <submittedName>
        <fullName evidence="2">Uncharacterized protein</fullName>
    </submittedName>
</protein>
<dbReference type="EMBL" id="VIBQ01000012">
    <property type="protein sequence ID" value="KAB8343034.1"/>
    <property type="molecule type" value="Genomic_DNA"/>
</dbReference>
<organism evidence="2 3">
    <name type="scientific">Carpinus fangiana</name>
    <dbReference type="NCBI Taxonomy" id="176857"/>
    <lineage>
        <taxon>Eukaryota</taxon>
        <taxon>Viridiplantae</taxon>
        <taxon>Streptophyta</taxon>
        <taxon>Embryophyta</taxon>
        <taxon>Tracheophyta</taxon>
        <taxon>Spermatophyta</taxon>
        <taxon>Magnoliopsida</taxon>
        <taxon>eudicotyledons</taxon>
        <taxon>Gunneridae</taxon>
        <taxon>Pentapetalae</taxon>
        <taxon>rosids</taxon>
        <taxon>fabids</taxon>
        <taxon>Fagales</taxon>
        <taxon>Betulaceae</taxon>
        <taxon>Carpinus</taxon>
    </lineage>
</organism>
<feature type="region of interest" description="Disordered" evidence="1">
    <location>
        <begin position="157"/>
        <end position="213"/>
    </location>
</feature>
<gene>
    <name evidence="2" type="ORF">FH972_022628</name>
</gene>
<dbReference type="AlphaFoldDB" id="A0A5N6KSS2"/>
<feature type="compositionally biased region" description="Polar residues" evidence="1">
    <location>
        <begin position="84"/>
        <end position="96"/>
    </location>
</feature>
<dbReference type="Proteomes" id="UP000327013">
    <property type="component" value="Unassembled WGS sequence"/>
</dbReference>
<evidence type="ECO:0000256" key="1">
    <source>
        <dbReference type="SAM" id="MobiDB-lite"/>
    </source>
</evidence>
<proteinExistence type="predicted"/>
<sequence length="213" mass="23912">MDQDDSPVAIEEEFLRELDRHLQHLHAHCITVSNYARRALHMNISDGASLRQYHAQAKAFTAQAENFRQLLRPQQPAHARTKRQASQEPFQSSPTSARPGKRQRLSAGGSSATPAEFETRFDDFQDEVMLRLERLEREREARRVVVEAQDVEMGAFQQALAGSSNGRRSSRAQEAGRSGARADPRIKRAADADSPGGVEESPKRRRATRNVAE</sequence>
<feature type="region of interest" description="Disordered" evidence="1">
    <location>
        <begin position="74"/>
        <end position="119"/>
    </location>
</feature>
<evidence type="ECO:0000313" key="3">
    <source>
        <dbReference type="Proteomes" id="UP000327013"/>
    </source>
</evidence>
<feature type="compositionally biased region" description="Basic residues" evidence="1">
    <location>
        <begin position="203"/>
        <end position="213"/>
    </location>
</feature>
<keyword evidence="3" id="KW-1185">Reference proteome</keyword>
<reference evidence="2 3" key="1">
    <citation type="submission" date="2019-06" db="EMBL/GenBank/DDBJ databases">
        <title>A chromosomal-level reference genome of Carpinus fangiana (Coryloideae, Betulaceae).</title>
        <authorList>
            <person name="Yang X."/>
            <person name="Wang Z."/>
            <person name="Zhang L."/>
            <person name="Hao G."/>
            <person name="Liu J."/>
            <person name="Yang Y."/>
        </authorList>
    </citation>
    <scope>NUCLEOTIDE SEQUENCE [LARGE SCALE GENOMIC DNA]</scope>
    <source>
        <strain evidence="2">Cfa_2016G</strain>
        <tissue evidence="2">Leaf</tissue>
    </source>
</reference>